<evidence type="ECO:0000256" key="1">
    <source>
        <dbReference type="ARBA" id="ARBA00004141"/>
    </source>
</evidence>
<keyword evidence="9" id="KW-1185">Reference proteome</keyword>
<keyword evidence="5 6" id="KW-0472">Membrane</keyword>
<gene>
    <name evidence="8" type="ORF">LPU83_0335</name>
</gene>
<sequence length="316" mass="33608">MMISSIYLDIEILEMQKYPAPLSDVLITALAPTIWGSTYFVTTSFLPHGYPLTVAFLRAFPAGLLLLAIVRKLPQGVWWFRAFVLGGLNFSFFWAMLFVSAYRLPGGVAATVGAIQPLVVILLSRLFLARPIQALAVSAGLFGMMGVALLVLTPNAALDPIGVAAGLAGAVSMAFGTVLTRRWVTPVSNLAFTAWQLTAGGILLAPVAFLFEPAFPAPTAANILGIAYLGLIGAAFTYLLWFRGLARIEPSAAAPLGFLSPVTATLLGWLGLGQSLTPAQLFGFAMVLASVWLSQRTMSVRPIRPDASPERASRPA</sequence>
<dbReference type="Gene3D" id="1.10.3730.20">
    <property type="match status" value="1"/>
</dbReference>
<organism evidence="8 9">
    <name type="scientific">Rhizobium favelukesii</name>
    <dbReference type="NCBI Taxonomy" id="348824"/>
    <lineage>
        <taxon>Bacteria</taxon>
        <taxon>Pseudomonadati</taxon>
        <taxon>Pseudomonadota</taxon>
        <taxon>Alphaproteobacteria</taxon>
        <taxon>Hyphomicrobiales</taxon>
        <taxon>Rhizobiaceae</taxon>
        <taxon>Rhizobium/Agrobacterium group</taxon>
        <taxon>Rhizobium</taxon>
    </lineage>
</organism>
<dbReference type="InterPro" id="IPR037185">
    <property type="entry name" value="EmrE-like"/>
</dbReference>
<feature type="transmembrane region" description="Helical" evidence="6">
    <location>
        <begin position="48"/>
        <end position="70"/>
    </location>
</feature>
<dbReference type="Proteomes" id="UP000019443">
    <property type="component" value="Chromosome"/>
</dbReference>
<evidence type="ECO:0000256" key="6">
    <source>
        <dbReference type="SAM" id="Phobius"/>
    </source>
</evidence>
<feature type="transmembrane region" description="Helical" evidence="6">
    <location>
        <begin position="160"/>
        <end position="180"/>
    </location>
</feature>
<dbReference type="PANTHER" id="PTHR32322">
    <property type="entry name" value="INNER MEMBRANE TRANSPORTER"/>
    <property type="match status" value="1"/>
</dbReference>
<feature type="domain" description="EamA" evidence="7">
    <location>
        <begin position="161"/>
        <end position="293"/>
    </location>
</feature>
<comment type="subcellular location">
    <subcellularLocation>
        <location evidence="1">Membrane</location>
        <topology evidence="1">Multi-pass membrane protein</topology>
    </subcellularLocation>
</comment>
<feature type="transmembrane region" description="Helical" evidence="6">
    <location>
        <begin position="108"/>
        <end position="128"/>
    </location>
</feature>
<evidence type="ECO:0000256" key="2">
    <source>
        <dbReference type="ARBA" id="ARBA00007362"/>
    </source>
</evidence>
<feature type="transmembrane region" description="Helical" evidence="6">
    <location>
        <begin position="192"/>
        <end position="211"/>
    </location>
</feature>
<feature type="transmembrane region" description="Helical" evidence="6">
    <location>
        <begin position="253"/>
        <end position="272"/>
    </location>
</feature>
<reference evidence="8" key="1">
    <citation type="submission" date="2013-11" db="EMBL/GenBank/DDBJ databases">
        <title>Draft genome sequence of the broad-host-range Rhizobium sp. LPU83 strain, a member of the low-genetic diversity Oregon-like Rhizobium sp. group.</title>
        <authorList>
            <person name="Wibberg D."/>
            <person name="Puehler A."/>
            <person name="Schlueter A."/>
        </authorList>
    </citation>
    <scope>NUCLEOTIDE SEQUENCE [LARGE SCALE GENOMIC DNA]</scope>
    <source>
        <strain evidence="8">LPU83</strain>
    </source>
</reference>
<feature type="transmembrane region" description="Helical" evidence="6">
    <location>
        <begin position="278"/>
        <end position="294"/>
    </location>
</feature>
<dbReference type="EMBL" id="HG916852">
    <property type="protein sequence ID" value="CDM56018.1"/>
    <property type="molecule type" value="Genomic_DNA"/>
</dbReference>
<dbReference type="eggNOG" id="COG0697">
    <property type="taxonomic scope" value="Bacteria"/>
</dbReference>
<evidence type="ECO:0000313" key="9">
    <source>
        <dbReference type="Proteomes" id="UP000019443"/>
    </source>
</evidence>
<proteinExistence type="inferred from homology"/>
<evidence type="ECO:0000256" key="3">
    <source>
        <dbReference type="ARBA" id="ARBA00022692"/>
    </source>
</evidence>
<name>W6RBE5_9HYPH</name>
<dbReference type="KEGG" id="rhl:LPU83_0335"/>
<protein>
    <submittedName>
        <fullName evidence="8">Transporter, permease protein</fullName>
    </submittedName>
</protein>
<dbReference type="InterPro" id="IPR050638">
    <property type="entry name" value="AA-Vitamin_Transporters"/>
</dbReference>
<evidence type="ECO:0000313" key="8">
    <source>
        <dbReference type="EMBL" id="CDM56018.1"/>
    </source>
</evidence>
<dbReference type="InterPro" id="IPR000620">
    <property type="entry name" value="EamA_dom"/>
</dbReference>
<feature type="transmembrane region" description="Helical" evidence="6">
    <location>
        <begin position="21"/>
        <end position="42"/>
    </location>
</feature>
<feature type="domain" description="EamA" evidence="7">
    <location>
        <begin position="25"/>
        <end position="151"/>
    </location>
</feature>
<keyword evidence="3 6" id="KW-0812">Transmembrane</keyword>
<keyword evidence="4 6" id="KW-1133">Transmembrane helix</keyword>
<evidence type="ECO:0000256" key="4">
    <source>
        <dbReference type="ARBA" id="ARBA00022989"/>
    </source>
</evidence>
<dbReference type="Pfam" id="PF00892">
    <property type="entry name" value="EamA"/>
    <property type="match status" value="2"/>
</dbReference>
<comment type="similarity">
    <text evidence="2">Belongs to the EamA transporter family.</text>
</comment>
<dbReference type="HOGENOM" id="CLU_033863_2_2_5"/>
<evidence type="ECO:0000259" key="7">
    <source>
        <dbReference type="Pfam" id="PF00892"/>
    </source>
</evidence>
<feature type="transmembrane region" description="Helical" evidence="6">
    <location>
        <begin position="82"/>
        <end position="102"/>
    </location>
</feature>
<evidence type="ECO:0000256" key="5">
    <source>
        <dbReference type="ARBA" id="ARBA00023136"/>
    </source>
</evidence>
<accession>W6RBE5</accession>
<dbReference type="GO" id="GO:0016020">
    <property type="term" value="C:membrane"/>
    <property type="evidence" value="ECO:0007669"/>
    <property type="project" value="UniProtKB-SubCell"/>
</dbReference>
<feature type="transmembrane region" description="Helical" evidence="6">
    <location>
        <begin position="223"/>
        <end position="241"/>
    </location>
</feature>
<feature type="transmembrane region" description="Helical" evidence="6">
    <location>
        <begin position="135"/>
        <end position="154"/>
    </location>
</feature>
<dbReference type="SUPFAM" id="SSF103481">
    <property type="entry name" value="Multidrug resistance efflux transporter EmrE"/>
    <property type="match status" value="2"/>
</dbReference>
<dbReference type="PANTHER" id="PTHR32322:SF2">
    <property type="entry name" value="EAMA DOMAIN-CONTAINING PROTEIN"/>
    <property type="match status" value="1"/>
</dbReference>
<dbReference type="AlphaFoldDB" id="W6RBE5"/>